<dbReference type="GeneID" id="64670914"/>
<dbReference type="AlphaFoldDB" id="A0AAD4EEV8"/>
<accession>A0AAD4EEV8</accession>
<gene>
    <name evidence="1" type="ORF">F5891DRAFT_976541</name>
</gene>
<protein>
    <submittedName>
        <fullName evidence="1">Uncharacterized protein</fullName>
    </submittedName>
</protein>
<organism evidence="1 2">
    <name type="scientific">Suillus fuscotomentosus</name>
    <dbReference type="NCBI Taxonomy" id="1912939"/>
    <lineage>
        <taxon>Eukaryota</taxon>
        <taxon>Fungi</taxon>
        <taxon>Dikarya</taxon>
        <taxon>Basidiomycota</taxon>
        <taxon>Agaricomycotina</taxon>
        <taxon>Agaricomycetes</taxon>
        <taxon>Agaricomycetidae</taxon>
        <taxon>Boletales</taxon>
        <taxon>Suillineae</taxon>
        <taxon>Suillaceae</taxon>
        <taxon>Suillus</taxon>
    </lineage>
</organism>
<evidence type="ECO:0000313" key="1">
    <source>
        <dbReference type="EMBL" id="KAG1904960.1"/>
    </source>
</evidence>
<reference evidence="1" key="1">
    <citation type="journal article" date="2020" name="New Phytol.">
        <title>Comparative genomics reveals dynamic genome evolution in host specialist ectomycorrhizal fungi.</title>
        <authorList>
            <person name="Lofgren L.A."/>
            <person name="Nguyen N.H."/>
            <person name="Vilgalys R."/>
            <person name="Ruytinx J."/>
            <person name="Liao H.L."/>
            <person name="Branco S."/>
            <person name="Kuo A."/>
            <person name="LaButti K."/>
            <person name="Lipzen A."/>
            <person name="Andreopoulos W."/>
            <person name="Pangilinan J."/>
            <person name="Riley R."/>
            <person name="Hundley H."/>
            <person name="Na H."/>
            <person name="Barry K."/>
            <person name="Grigoriev I.V."/>
            <person name="Stajich J.E."/>
            <person name="Kennedy P.G."/>
        </authorList>
    </citation>
    <scope>NUCLEOTIDE SEQUENCE</scope>
    <source>
        <strain evidence="1">FC203</strain>
    </source>
</reference>
<keyword evidence="2" id="KW-1185">Reference proteome</keyword>
<sequence length="187" mass="21242">MPPALPSGKSLDNLIAARAMEPELVLPAPDPTAAAFKRKIYLRRDPEPPAKRVHLDYRHMVLQPVCCPICVRYLVPWVWAISRARVPQPTEHKTGCTFLEPSAGLRYESPTVVDEDLGISSVYIWDIRRYRAHPPTSACTAHDRLSFPAHHRGWYTYGASLRHAEEYPAGRNCWPFQNQMPIMGQTT</sequence>
<evidence type="ECO:0000313" key="2">
    <source>
        <dbReference type="Proteomes" id="UP001195769"/>
    </source>
</evidence>
<name>A0AAD4EEV8_9AGAM</name>
<dbReference type="RefSeq" id="XP_041230535.1">
    <property type="nucleotide sequence ID" value="XM_041376616.1"/>
</dbReference>
<proteinExistence type="predicted"/>
<comment type="caution">
    <text evidence="1">The sequence shown here is derived from an EMBL/GenBank/DDBJ whole genome shotgun (WGS) entry which is preliminary data.</text>
</comment>
<dbReference type="EMBL" id="JABBWK010000008">
    <property type="protein sequence ID" value="KAG1904960.1"/>
    <property type="molecule type" value="Genomic_DNA"/>
</dbReference>
<dbReference type="Proteomes" id="UP001195769">
    <property type="component" value="Unassembled WGS sequence"/>
</dbReference>